<dbReference type="Pfam" id="PF06754">
    <property type="entry name" value="PhnG"/>
    <property type="match status" value="1"/>
</dbReference>
<accession>W0NQF2</accession>
<organism evidence="1">
    <name type="scientific">uncultured bacterium B3TF_MPn1</name>
    <dbReference type="NCBI Taxonomy" id="1439866"/>
    <lineage>
        <taxon>Bacteria</taxon>
        <taxon>environmental samples</taxon>
    </lineage>
</organism>
<protein>
    <submittedName>
        <fullName evidence="1">COG3624 Uncharacterized enzyme of phosphonate metabolism</fullName>
    </submittedName>
</protein>
<reference evidence="1" key="1">
    <citation type="journal article" date="2013" name="Front. Microbiol.">
        <title>Metatranscriptomic and functional metagenomic analysis of methylphosphonate utilization by marine bacteria.</title>
        <authorList>
            <person name="Martinez A."/>
            <person name="Ventouras L.A."/>
            <person name="Wilson S.T."/>
            <person name="Karl D.M."/>
            <person name="Delong E.F."/>
        </authorList>
    </citation>
    <scope>NUCLEOTIDE SEQUENCE</scope>
</reference>
<evidence type="ECO:0000313" key="1">
    <source>
        <dbReference type="EMBL" id="AHG53037.1"/>
    </source>
</evidence>
<dbReference type="EMBL" id="KF742556">
    <property type="protein sequence ID" value="AHG53037.1"/>
    <property type="molecule type" value="Genomic_DNA"/>
</dbReference>
<dbReference type="NCBIfam" id="TIGR03293">
    <property type="entry name" value="PhnG_redo"/>
    <property type="match status" value="1"/>
</dbReference>
<dbReference type="InterPro" id="IPR009609">
    <property type="entry name" value="Phosphonate_metab_PhnG"/>
</dbReference>
<proteinExistence type="predicted"/>
<sequence>MNSESSSGKTSRQRLLSLLSKSNGESVKQAWESLGVVPEYSFLKRPEVGMVMVKAQAGGNGTNFNMGEMTVTRTVLQLSGNQVGYGYIAGRDKDKSLTVALIDALYQLCEWQDVIEEKIMKPLERALQSAQTKHKQRVDRTKVNFFTMVRGE</sequence>
<dbReference type="GO" id="GO:0019634">
    <property type="term" value="P:organic phosphonate metabolic process"/>
    <property type="evidence" value="ECO:0007669"/>
    <property type="project" value="InterPro"/>
</dbReference>
<dbReference type="AlphaFoldDB" id="W0NQF2"/>
<name>W0NQF2_9BACT</name>
<dbReference type="GO" id="GO:0015716">
    <property type="term" value="P:organic phosphonate transport"/>
    <property type="evidence" value="ECO:0007669"/>
    <property type="project" value="InterPro"/>
</dbReference>